<dbReference type="EMBL" id="JBBPCC010000020">
    <property type="protein sequence ID" value="MEK8131276.1"/>
    <property type="molecule type" value="Genomic_DNA"/>
</dbReference>
<reference evidence="2 3" key="1">
    <citation type="submission" date="2024-04" db="EMBL/GenBank/DDBJ databases">
        <title>draft genome sequnece of Paenibacillus filicis.</title>
        <authorList>
            <person name="Kim D.-U."/>
        </authorList>
    </citation>
    <scope>NUCLEOTIDE SEQUENCE [LARGE SCALE GENOMIC DNA]</scope>
    <source>
        <strain evidence="2 3">KACC14197</strain>
    </source>
</reference>
<accession>A0ABU9DQZ5</accession>
<dbReference type="RefSeq" id="WP_341418412.1">
    <property type="nucleotide sequence ID" value="NZ_JBBPCC010000020.1"/>
</dbReference>
<feature type="region of interest" description="Disordered" evidence="1">
    <location>
        <begin position="23"/>
        <end position="43"/>
    </location>
</feature>
<gene>
    <name evidence="2" type="ORF">WMW72_25545</name>
</gene>
<comment type="caution">
    <text evidence="2">The sequence shown here is derived from an EMBL/GenBank/DDBJ whole genome shotgun (WGS) entry which is preliminary data.</text>
</comment>
<dbReference type="Proteomes" id="UP001469365">
    <property type="component" value="Unassembled WGS sequence"/>
</dbReference>
<evidence type="ECO:0000256" key="1">
    <source>
        <dbReference type="SAM" id="MobiDB-lite"/>
    </source>
</evidence>
<evidence type="ECO:0008006" key="4">
    <source>
        <dbReference type="Google" id="ProtNLM"/>
    </source>
</evidence>
<organism evidence="2 3">
    <name type="scientific">Paenibacillus filicis</name>
    <dbReference type="NCBI Taxonomy" id="669464"/>
    <lineage>
        <taxon>Bacteria</taxon>
        <taxon>Bacillati</taxon>
        <taxon>Bacillota</taxon>
        <taxon>Bacilli</taxon>
        <taxon>Bacillales</taxon>
        <taxon>Paenibacillaceae</taxon>
        <taxon>Paenibacillus</taxon>
    </lineage>
</organism>
<evidence type="ECO:0000313" key="2">
    <source>
        <dbReference type="EMBL" id="MEK8131276.1"/>
    </source>
</evidence>
<proteinExistence type="predicted"/>
<name>A0ABU9DQZ5_9BACL</name>
<feature type="compositionally biased region" description="Polar residues" evidence="1">
    <location>
        <begin position="27"/>
        <end position="43"/>
    </location>
</feature>
<keyword evidence="3" id="KW-1185">Reference proteome</keyword>
<evidence type="ECO:0000313" key="3">
    <source>
        <dbReference type="Proteomes" id="UP001469365"/>
    </source>
</evidence>
<sequence length="43" mass="5002">MPKPKNTASSWYVKAPGFHINQRRGVFQQNQTDADSFRRTTFS</sequence>
<protein>
    <recommendedName>
        <fullName evidence="4">YpzG-like protein</fullName>
    </recommendedName>
</protein>